<evidence type="ECO:0000256" key="1">
    <source>
        <dbReference type="SAM" id="MobiDB-lite"/>
    </source>
</evidence>
<accession>A0A7J8K2A6</accession>
<dbReference type="InterPro" id="IPR051291">
    <property type="entry name" value="CIMAP"/>
</dbReference>
<protein>
    <submittedName>
        <fullName evidence="2">Sperm tail PG-rich repeat containing 2</fullName>
    </submittedName>
</protein>
<dbReference type="PANTHER" id="PTHR21580:SF60">
    <property type="entry name" value="SPERM-TAIL PG-RICH REPEAT-CONTAINING PROTEIN 2"/>
    <property type="match status" value="1"/>
</dbReference>
<reference evidence="2 3" key="1">
    <citation type="journal article" date="2020" name="Nature">
        <title>Six reference-quality genomes reveal evolution of bat adaptations.</title>
        <authorList>
            <person name="Jebb D."/>
            <person name="Huang Z."/>
            <person name="Pippel M."/>
            <person name="Hughes G.M."/>
            <person name="Lavrichenko K."/>
            <person name="Devanna P."/>
            <person name="Winkler S."/>
            <person name="Jermiin L.S."/>
            <person name="Skirmuntt E.C."/>
            <person name="Katzourakis A."/>
            <person name="Burkitt-Gray L."/>
            <person name="Ray D.A."/>
            <person name="Sullivan K.A.M."/>
            <person name="Roscito J.G."/>
            <person name="Kirilenko B.M."/>
            <person name="Davalos L.M."/>
            <person name="Corthals A.P."/>
            <person name="Power M.L."/>
            <person name="Jones G."/>
            <person name="Ransome R.D."/>
            <person name="Dechmann D.K.N."/>
            <person name="Locatelli A.G."/>
            <person name="Puechmaille S.J."/>
            <person name="Fedrigo O."/>
            <person name="Jarvis E.D."/>
            <person name="Hiller M."/>
            <person name="Vernes S.C."/>
            <person name="Myers E.W."/>
            <person name="Teeling E.C."/>
        </authorList>
    </citation>
    <scope>NUCLEOTIDE SEQUENCE [LARGE SCALE GENOMIC DNA]</scope>
    <source>
        <strain evidence="2">MMolMol1</strain>
        <tissue evidence="2">Muscle</tissue>
    </source>
</reference>
<dbReference type="Proteomes" id="UP000550707">
    <property type="component" value="Unassembled WGS sequence"/>
</dbReference>
<dbReference type="EMBL" id="JACASF010000001">
    <property type="protein sequence ID" value="KAF6502871.1"/>
    <property type="molecule type" value="Genomic_DNA"/>
</dbReference>
<feature type="region of interest" description="Disordered" evidence="1">
    <location>
        <begin position="356"/>
        <end position="379"/>
    </location>
</feature>
<comment type="caution">
    <text evidence="2">The sequence shown here is derived from an EMBL/GenBank/DDBJ whole genome shotgun (WGS) entry which is preliminary data.</text>
</comment>
<dbReference type="AlphaFoldDB" id="A0A7J8K2A6"/>
<sequence length="379" mass="42249">MIGLPACSDVPKGAALRTTWALDPTRCLSRSSRRECNIKGGRSLQNQEKRFKKFISDSPGPASYDQSCPGTLHTMKRKVLEAKEHLQSDISSATLKYKGIHFGKSLGRFELPIKSGPGPGQYDIVQKNTPHYENVNIKKDQLTNYCPHLPRFYEVIILQEEKKGVPGPGKYDIKSQFQKTESVTPNVNDASHAFRSQSQRFASVKSTTPAPGTYKESRTAFKSLKKTPTLKNIAFGQSTVRFPEDSKTEEMPGPGFYTFLNNTIIDNVSNTCLKKKRKDAFGSSVPRTFLLDRKEAGTAPRPAVYQDTPTPGSYDGPKSYELSQVQRKYMPPYNFVAKIKHTSFLSTTPLCLDKDKPDGPDKLSMAMKQGGALRIKKLP</sequence>
<evidence type="ECO:0000313" key="2">
    <source>
        <dbReference type="EMBL" id="KAF6502871.1"/>
    </source>
</evidence>
<dbReference type="PANTHER" id="PTHR21580">
    <property type="entry name" value="SHIPPO-1-RELATED"/>
    <property type="match status" value="1"/>
</dbReference>
<gene>
    <name evidence="2" type="ORF">HJG59_017558</name>
</gene>
<evidence type="ECO:0000313" key="3">
    <source>
        <dbReference type="Proteomes" id="UP000550707"/>
    </source>
</evidence>
<feature type="region of interest" description="Disordered" evidence="1">
    <location>
        <begin position="292"/>
        <end position="318"/>
    </location>
</feature>
<dbReference type="Pfam" id="PF07004">
    <property type="entry name" value="SHIPPO-rpt"/>
    <property type="match status" value="2"/>
</dbReference>
<organism evidence="2 3">
    <name type="scientific">Molossus molossus</name>
    <name type="common">Pallas' mastiff bat</name>
    <name type="synonym">Vespertilio molossus</name>
    <dbReference type="NCBI Taxonomy" id="27622"/>
    <lineage>
        <taxon>Eukaryota</taxon>
        <taxon>Metazoa</taxon>
        <taxon>Chordata</taxon>
        <taxon>Craniata</taxon>
        <taxon>Vertebrata</taxon>
        <taxon>Euteleostomi</taxon>
        <taxon>Mammalia</taxon>
        <taxon>Eutheria</taxon>
        <taxon>Laurasiatheria</taxon>
        <taxon>Chiroptera</taxon>
        <taxon>Yangochiroptera</taxon>
        <taxon>Molossidae</taxon>
        <taxon>Molossus</taxon>
    </lineage>
</organism>
<name>A0A7J8K2A6_MOLMO</name>
<dbReference type="InterPro" id="IPR010736">
    <property type="entry name" value="SHIPPO-rpt"/>
</dbReference>
<keyword evidence="3" id="KW-1185">Reference proteome</keyword>
<proteinExistence type="predicted"/>